<dbReference type="Proteomes" id="UP001055879">
    <property type="component" value="Linkage Group LG10"/>
</dbReference>
<dbReference type="EMBL" id="CM042056">
    <property type="protein sequence ID" value="KAI3697993.1"/>
    <property type="molecule type" value="Genomic_DNA"/>
</dbReference>
<proteinExistence type="predicted"/>
<comment type="caution">
    <text evidence="1">The sequence shown here is derived from an EMBL/GenBank/DDBJ whole genome shotgun (WGS) entry which is preliminary data.</text>
</comment>
<gene>
    <name evidence="1" type="ORF">L6452_31102</name>
</gene>
<evidence type="ECO:0000313" key="1">
    <source>
        <dbReference type="EMBL" id="KAI3697993.1"/>
    </source>
</evidence>
<accession>A0ACB8ZK40</accession>
<reference evidence="2" key="1">
    <citation type="journal article" date="2022" name="Mol. Ecol. Resour.">
        <title>The genomes of chicory, endive, great burdock and yacon provide insights into Asteraceae palaeo-polyploidization history and plant inulin production.</title>
        <authorList>
            <person name="Fan W."/>
            <person name="Wang S."/>
            <person name="Wang H."/>
            <person name="Wang A."/>
            <person name="Jiang F."/>
            <person name="Liu H."/>
            <person name="Zhao H."/>
            <person name="Xu D."/>
            <person name="Zhang Y."/>
        </authorList>
    </citation>
    <scope>NUCLEOTIDE SEQUENCE [LARGE SCALE GENOMIC DNA]</scope>
    <source>
        <strain evidence="2">cv. Niubang</strain>
    </source>
</reference>
<protein>
    <submittedName>
        <fullName evidence="1">Uncharacterized protein</fullName>
    </submittedName>
</protein>
<organism evidence="1 2">
    <name type="scientific">Arctium lappa</name>
    <name type="common">Greater burdock</name>
    <name type="synonym">Lappa major</name>
    <dbReference type="NCBI Taxonomy" id="4217"/>
    <lineage>
        <taxon>Eukaryota</taxon>
        <taxon>Viridiplantae</taxon>
        <taxon>Streptophyta</taxon>
        <taxon>Embryophyta</taxon>
        <taxon>Tracheophyta</taxon>
        <taxon>Spermatophyta</taxon>
        <taxon>Magnoliopsida</taxon>
        <taxon>eudicotyledons</taxon>
        <taxon>Gunneridae</taxon>
        <taxon>Pentapetalae</taxon>
        <taxon>asterids</taxon>
        <taxon>campanulids</taxon>
        <taxon>Asterales</taxon>
        <taxon>Asteraceae</taxon>
        <taxon>Carduoideae</taxon>
        <taxon>Cardueae</taxon>
        <taxon>Arctiinae</taxon>
        <taxon>Arctium</taxon>
    </lineage>
</organism>
<sequence length="130" mass="14368">MVFETGALAQLHNSKASASKSCTDLGKKRVVVLDDEKDNNDVLFQNKSGSETPIILSPQEAQANYESRLESLPLELLLANNKDLDSFFLAVACMFMMERYKILKDIGSANFGVAKLVKDKSSVDLFALVY</sequence>
<keyword evidence="2" id="KW-1185">Reference proteome</keyword>
<reference evidence="1 2" key="2">
    <citation type="journal article" date="2022" name="Mol. Ecol. Resour.">
        <title>The genomes of chicory, endive, great burdock and yacon provide insights into Asteraceae paleo-polyploidization history and plant inulin production.</title>
        <authorList>
            <person name="Fan W."/>
            <person name="Wang S."/>
            <person name="Wang H."/>
            <person name="Wang A."/>
            <person name="Jiang F."/>
            <person name="Liu H."/>
            <person name="Zhao H."/>
            <person name="Xu D."/>
            <person name="Zhang Y."/>
        </authorList>
    </citation>
    <scope>NUCLEOTIDE SEQUENCE [LARGE SCALE GENOMIC DNA]</scope>
    <source>
        <strain evidence="2">cv. Niubang</strain>
    </source>
</reference>
<name>A0ACB8ZK40_ARCLA</name>
<evidence type="ECO:0000313" key="2">
    <source>
        <dbReference type="Proteomes" id="UP001055879"/>
    </source>
</evidence>